<name>A0ABW2X6Q6_9ACTN</name>
<evidence type="ECO:0000256" key="1">
    <source>
        <dbReference type="ARBA" id="ARBA00006767"/>
    </source>
</evidence>
<dbReference type="Pfam" id="PF00575">
    <property type="entry name" value="S1"/>
    <property type="match status" value="2"/>
</dbReference>
<dbReference type="PANTHER" id="PTHR10724:SF7">
    <property type="entry name" value="SMALL RIBOSOMAL SUBUNIT PROTEIN BS1C"/>
    <property type="match status" value="1"/>
</dbReference>
<evidence type="ECO:0000313" key="5">
    <source>
        <dbReference type="EMBL" id="MFD0629516.1"/>
    </source>
</evidence>
<proteinExistence type="inferred from homology"/>
<evidence type="ECO:0000259" key="4">
    <source>
        <dbReference type="PROSITE" id="PS50126"/>
    </source>
</evidence>
<comment type="similarity">
    <text evidence="1">Belongs to the bacterial ribosomal protein bS1 family.</text>
</comment>
<dbReference type="PANTHER" id="PTHR10724">
    <property type="entry name" value="30S RIBOSOMAL PROTEIN S1"/>
    <property type="match status" value="1"/>
</dbReference>
<comment type="caution">
    <text evidence="5">The sequence shown here is derived from an EMBL/GenBank/DDBJ whole genome shotgun (WGS) entry which is preliminary data.</text>
</comment>
<protein>
    <submittedName>
        <fullName evidence="5">S1 RNA-binding domain-containing protein</fullName>
    </submittedName>
</protein>
<sequence length="174" mass="18630">MAKTSREQARRAKLEGLKAGQVCKGVVSAIEPFGAFVDIGGLDGLVSVAELTWAHADAVSDIVEIGQEVTVVVLGVDLDWERCALSLKALYPDPLPEFARTQLGRVVAGRVEKVVKIGAFVRVNRHCVGLVPWSDLAGHTTDPSESAVQAGDEVVVEVVAINLVKRRILLSLRP</sequence>
<dbReference type="InterPro" id="IPR050437">
    <property type="entry name" value="Ribos_protein_bS1-like"/>
</dbReference>
<dbReference type="SUPFAM" id="SSF50249">
    <property type="entry name" value="Nucleic acid-binding proteins"/>
    <property type="match status" value="2"/>
</dbReference>
<evidence type="ECO:0000256" key="2">
    <source>
        <dbReference type="ARBA" id="ARBA00022980"/>
    </source>
</evidence>
<dbReference type="PROSITE" id="PS50126">
    <property type="entry name" value="S1"/>
    <property type="match status" value="2"/>
</dbReference>
<dbReference type="InterPro" id="IPR012340">
    <property type="entry name" value="NA-bd_OB-fold"/>
</dbReference>
<keyword evidence="3" id="KW-0687">Ribonucleoprotein</keyword>
<keyword evidence="2" id="KW-0689">Ribosomal protein</keyword>
<keyword evidence="6" id="KW-1185">Reference proteome</keyword>
<feature type="domain" description="S1 motif" evidence="4">
    <location>
        <begin position="104"/>
        <end position="173"/>
    </location>
</feature>
<dbReference type="SMART" id="SM00316">
    <property type="entry name" value="S1"/>
    <property type="match status" value="2"/>
</dbReference>
<dbReference type="InterPro" id="IPR003029">
    <property type="entry name" value="S1_domain"/>
</dbReference>
<organism evidence="5 6">
    <name type="scientific">Streptomyces sanglieri</name>
    <dbReference type="NCBI Taxonomy" id="193460"/>
    <lineage>
        <taxon>Bacteria</taxon>
        <taxon>Bacillati</taxon>
        <taxon>Actinomycetota</taxon>
        <taxon>Actinomycetes</taxon>
        <taxon>Kitasatosporales</taxon>
        <taxon>Streptomycetaceae</taxon>
        <taxon>Streptomyces</taxon>
    </lineage>
</organism>
<dbReference type="EMBL" id="JBHTGL010000008">
    <property type="protein sequence ID" value="MFD0629516.1"/>
    <property type="molecule type" value="Genomic_DNA"/>
</dbReference>
<reference evidence="6" key="1">
    <citation type="journal article" date="2019" name="Int. J. Syst. Evol. Microbiol.">
        <title>The Global Catalogue of Microorganisms (GCM) 10K type strain sequencing project: providing services to taxonomists for standard genome sequencing and annotation.</title>
        <authorList>
            <consortium name="The Broad Institute Genomics Platform"/>
            <consortium name="The Broad Institute Genome Sequencing Center for Infectious Disease"/>
            <person name="Wu L."/>
            <person name="Ma J."/>
        </authorList>
    </citation>
    <scope>NUCLEOTIDE SEQUENCE [LARGE SCALE GENOMIC DNA]</scope>
    <source>
        <strain evidence="6">JCM 12607</strain>
    </source>
</reference>
<evidence type="ECO:0000313" key="6">
    <source>
        <dbReference type="Proteomes" id="UP001596915"/>
    </source>
</evidence>
<dbReference type="Gene3D" id="2.40.50.140">
    <property type="entry name" value="Nucleic acid-binding proteins"/>
    <property type="match status" value="2"/>
</dbReference>
<dbReference type="Proteomes" id="UP001596915">
    <property type="component" value="Unassembled WGS sequence"/>
</dbReference>
<accession>A0ABW2X6Q6</accession>
<gene>
    <name evidence="5" type="ORF">ACFQ2K_49775</name>
</gene>
<evidence type="ECO:0000256" key="3">
    <source>
        <dbReference type="ARBA" id="ARBA00023274"/>
    </source>
</evidence>
<feature type="domain" description="S1 motif" evidence="4">
    <location>
        <begin position="20"/>
        <end position="88"/>
    </location>
</feature>